<proteinExistence type="predicted"/>
<keyword evidence="1" id="KW-0732">Signal</keyword>
<gene>
    <name evidence="2" type="ORF">DSTB1V02_LOCUS8173</name>
</gene>
<dbReference type="EMBL" id="CAJPEV010001810">
    <property type="protein sequence ID" value="CAG0894426.1"/>
    <property type="molecule type" value="Genomic_DNA"/>
</dbReference>
<name>A0A7R8XD77_9CRUS</name>
<accession>A0A7R8XD77</accession>
<organism evidence="2">
    <name type="scientific">Darwinula stevensoni</name>
    <dbReference type="NCBI Taxonomy" id="69355"/>
    <lineage>
        <taxon>Eukaryota</taxon>
        <taxon>Metazoa</taxon>
        <taxon>Ecdysozoa</taxon>
        <taxon>Arthropoda</taxon>
        <taxon>Crustacea</taxon>
        <taxon>Oligostraca</taxon>
        <taxon>Ostracoda</taxon>
        <taxon>Podocopa</taxon>
        <taxon>Podocopida</taxon>
        <taxon>Darwinulocopina</taxon>
        <taxon>Darwinuloidea</taxon>
        <taxon>Darwinulidae</taxon>
        <taxon>Darwinula</taxon>
    </lineage>
</organism>
<evidence type="ECO:0000313" key="3">
    <source>
        <dbReference type="Proteomes" id="UP000677054"/>
    </source>
</evidence>
<protein>
    <submittedName>
        <fullName evidence="2">Uncharacterized protein</fullName>
    </submittedName>
</protein>
<dbReference type="AlphaFoldDB" id="A0A7R8XD77"/>
<dbReference type="EMBL" id="LR901327">
    <property type="protein sequence ID" value="CAD7248357.1"/>
    <property type="molecule type" value="Genomic_DNA"/>
</dbReference>
<sequence length="111" mass="12153">MASLKLMFLVLVGVMGLSSLVSSQEPIAHHLLRRAVPLEDVVDVEEIDEDADVKTPLALSRERVERDAGYGGGHGGYGKGRVGPVRTFVKTDYHGNFKWGVRHVAGKKYAH</sequence>
<keyword evidence="3" id="KW-1185">Reference proteome</keyword>
<feature type="signal peptide" evidence="1">
    <location>
        <begin position="1"/>
        <end position="23"/>
    </location>
</feature>
<evidence type="ECO:0000313" key="2">
    <source>
        <dbReference type="EMBL" id="CAD7248357.1"/>
    </source>
</evidence>
<evidence type="ECO:0000256" key="1">
    <source>
        <dbReference type="SAM" id="SignalP"/>
    </source>
</evidence>
<dbReference type="Proteomes" id="UP000677054">
    <property type="component" value="Unassembled WGS sequence"/>
</dbReference>
<reference evidence="2" key="1">
    <citation type="submission" date="2020-11" db="EMBL/GenBank/DDBJ databases">
        <authorList>
            <person name="Tran Van P."/>
        </authorList>
    </citation>
    <scope>NUCLEOTIDE SEQUENCE</scope>
</reference>
<feature type="chain" id="PRO_5036209154" evidence="1">
    <location>
        <begin position="24"/>
        <end position="111"/>
    </location>
</feature>